<protein>
    <recommendedName>
        <fullName evidence="5">Gram-positive cocci surface proteins LPxTG domain-containing protein</fullName>
    </recommendedName>
</protein>
<accession>A0A1G1ZCQ9</accession>
<gene>
    <name evidence="3" type="ORF">A3G58_00230</name>
</gene>
<evidence type="ECO:0000256" key="2">
    <source>
        <dbReference type="SAM" id="SignalP"/>
    </source>
</evidence>
<evidence type="ECO:0000256" key="1">
    <source>
        <dbReference type="SAM" id="Phobius"/>
    </source>
</evidence>
<reference evidence="3 4" key="1">
    <citation type="journal article" date="2016" name="Nat. Commun.">
        <title>Thousands of microbial genomes shed light on interconnected biogeochemical processes in an aquifer system.</title>
        <authorList>
            <person name="Anantharaman K."/>
            <person name="Brown C.T."/>
            <person name="Hug L.A."/>
            <person name="Sharon I."/>
            <person name="Castelle C.J."/>
            <person name="Probst A.J."/>
            <person name="Thomas B.C."/>
            <person name="Singh A."/>
            <person name="Wilkins M.J."/>
            <person name="Karaoz U."/>
            <person name="Brodie E.L."/>
            <person name="Williams K.H."/>
            <person name="Hubbard S.S."/>
            <person name="Banfield J.F."/>
        </authorList>
    </citation>
    <scope>NUCLEOTIDE SEQUENCE [LARGE SCALE GENOMIC DNA]</scope>
</reference>
<keyword evidence="1" id="KW-1133">Transmembrane helix</keyword>
<evidence type="ECO:0000313" key="4">
    <source>
        <dbReference type="Proteomes" id="UP000177801"/>
    </source>
</evidence>
<name>A0A1G1ZCQ9_9BACT</name>
<evidence type="ECO:0008006" key="5">
    <source>
        <dbReference type="Google" id="ProtNLM"/>
    </source>
</evidence>
<evidence type="ECO:0000313" key="3">
    <source>
        <dbReference type="EMBL" id="OGY62411.1"/>
    </source>
</evidence>
<sequence length="181" mass="18500">MVPFVFVLLVVFAVPALAGEEVNTNSVEYWCGENGVKYEPVETPFVVPEPPEGTTWTLLVLKAGSGDGENETFPNPVVGQGYSHSSGKDNSHAILCWAENGTTTTTTVAETTTTTIGGPTTTTTGPGTTTVTTIPDGDGELSPLASGGGSDGVLVLGLAAVVSSGIAGVVLMIAARRRRFG</sequence>
<proteinExistence type="predicted"/>
<dbReference type="AlphaFoldDB" id="A0A1G1ZCQ9"/>
<feature type="signal peptide" evidence="2">
    <location>
        <begin position="1"/>
        <end position="18"/>
    </location>
</feature>
<feature type="transmembrane region" description="Helical" evidence="1">
    <location>
        <begin position="153"/>
        <end position="175"/>
    </location>
</feature>
<keyword evidence="2" id="KW-0732">Signal</keyword>
<comment type="caution">
    <text evidence="3">The sequence shown here is derived from an EMBL/GenBank/DDBJ whole genome shotgun (WGS) entry which is preliminary data.</text>
</comment>
<dbReference type="EMBL" id="MHJD01000016">
    <property type="protein sequence ID" value="OGY62411.1"/>
    <property type="molecule type" value="Genomic_DNA"/>
</dbReference>
<feature type="chain" id="PRO_5009581804" description="Gram-positive cocci surface proteins LPxTG domain-containing protein" evidence="2">
    <location>
        <begin position="19"/>
        <end position="181"/>
    </location>
</feature>
<organism evidence="3 4">
    <name type="scientific">Candidatus Colwellbacteria bacterium RIFCSPLOWO2_12_FULL_46_17</name>
    <dbReference type="NCBI Taxonomy" id="1797695"/>
    <lineage>
        <taxon>Bacteria</taxon>
        <taxon>Candidatus Colwelliibacteriota</taxon>
    </lineage>
</organism>
<dbReference type="Proteomes" id="UP000177801">
    <property type="component" value="Unassembled WGS sequence"/>
</dbReference>
<keyword evidence="1" id="KW-0472">Membrane</keyword>
<keyword evidence="1" id="KW-0812">Transmembrane</keyword>